<dbReference type="Proteomes" id="UP001151760">
    <property type="component" value="Unassembled WGS sequence"/>
</dbReference>
<keyword evidence="3" id="KW-1185">Reference proteome</keyword>
<evidence type="ECO:0008006" key="4">
    <source>
        <dbReference type="Google" id="ProtNLM"/>
    </source>
</evidence>
<proteinExistence type="predicted"/>
<sequence>MSTPKFVETHNLVAFFEKPEESNGFEGIIDFLNASSVQYALTVNPTIYTTCIEQFWTSAKAKTVNGERQIQALVDKKKVIITETSIRSDLKLDDADRTYCLSTATIFAELERIGLLDIQVRNVQTYGLLCFLLLHTKKVFANIKRPGKGFSRKVTPLFETMMVQATKDMGEDSAASTDSHSTPIHTHSISSKPSNRKKSRRKQRKDNGPTEPIPNETTNVEHVATPSYDLPQSGEDRKQLTELMDLCTQLQSRVLALENTKYNHALEIESWQKRVKSLEKRRKSRTSGFKRLRKDGVLEEQEIKFEKVVEEPVVSVATTTKSITVSAADPVTTAGEVVTTVSASVEIPDELTLA</sequence>
<feature type="compositionally biased region" description="Low complexity" evidence="1">
    <location>
        <begin position="176"/>
        <end position="193"/>
    </location>
</feature>
<accession>A0ABQ5DBZ3</accession>
<evidence type="ECO:0000313" key="2">
    <source>
        <dbReference type="EMBL" id="GJT36499.1"/>
    </source>
</evidence>
<protein>
    <recommendedName>
        <fullName evidence="4">Xylulose kinase-1</fullName>
    </recommendedName>
</protein>
<feature type="compositionally biased region" description="Basic residues" evidence="1">
    <location>
        <begin position="194"/>
        <end position="204"/>
    </location>
</feature>
<reference evidence="2" key="1">
    <citation type="journal article" date="2022" name="Int. J. Mol. Sci.">
        <title>Draft Genome of Tanacetum Coccineum: Genomic Comparison of Closely Related Tanacetum-Family Plants.</title>
        <authorList>
            <person name="Yamashiro T."/>
            <person name="Shiraishi A."/>
            <person name="Nakayama K."/>
            <person name="Satake H."/>
        </authorList>
    </citation>
    <scope>NUCLEOTIDE SEQUENCE</scope>
</reference>
<gene>
    <name evidence="2" type="ORF">Tco_0926918</name>
</gene>
<organism evidence="2 3">
    <name type="scientific">Tanacetum coccineum</name>
    <dbReference type="NCBI Taxonomy" id="301880"/>
    <lineage>
        <taxon>Eukaryota</taxon>
        <taxon>Viridiplantae</taxon>
        <taxon>Streptophyta</taxon>
        <taxon>Embryophyta</taxon>
        <taxon>Tracheophyta</taxon>
        <taxon>Spermatophyta</taxon>
        <taxon>Magnoliopsida</taxon>
        <taxon>eudicotyledons</taxon>
        <taxon>Gunneridae</taxon>
        <taxon>Pentapetalae</taxon>
        <taxon>asterids</taxon>
        <taxon>campanulids</taxon>
        <taxon>Asterales</taxon>
        <taxon>Asteraceae</taxon>
        <taxon>Asteroideae</taxon>
        <taxon>Anthemideae</taxon>
        <taxon>Anthemidinae</taxon>
        <taxon>Tanacetum</taxon>
    </lineage>
</organism>
<dbReference type="EMBL" id="BQNB010015143">
    <property type="protein sequence ID" value="GJT36499.1"/>
    <property type="molecule type" value="Genomic_DNA"/>
</dbReference>
<feature type="region of interest" description="Disordered" evidence="1">
    <location>
        <begin position="169"/>
        <end position="234"/>
    </location>
</feature>
<evidence type="ECO:0000256" key="1">
    <source>
        <dbReference type="SAM" id="MobiDB-lite"/>
    </source>
</evidence>
<reference evidence="2" key="2">
    <citation type="submission" date="2022-01" db="EMBL/GenBank/DDBJ databases">
        <authorList>
            <person name="Yamashiro T."/>
            <person name="Shiraishi A."/>
            <person name="Satake H."/>
            <person name="Nakayama K."/>
        </authorList>
    </citation>
    <scope>NUCLEOTIDE SEQUENCE</scope>
</reference>
<evidence type="ECO:0000313" key="3">
    <source>
        <dbReference type="Proteomes" id="UP001151760"/>
    </source>
</evidence>
<comment type="caution">
    <text evidence="2">The sequence shown here is derived from an EMBL/GenBank/DDBJ whole genome shotgun (WGS) entry which is preliminary data.</text>
</comment>
<name>A0ABQ5DBZ3_9ASTR</name>